<keyword evidence="1" id="KW-0472">Membrane</keyword>
<name>A0A8W8NGM5_MAGGI</name>
<evidence type="ECO:0000313" key="3">
    <source>
        <dbReference type="Proteomes" id="UP000005408"/>
    </source>
</evidence>
<dbReference type="OrthoDB" id="6208539at2759"/>
<keyword evidence="3" id="KW-1185">Reference proteome</keyword>
<protein>
    <submittedName>
        <fullName evidence="2">Uncharacterized protein</fullName>
    </submittedName>
</protein>
<keyword evidence="1" id="KW-1133">Transmembrane helix</keyword>
<dbReference type="EnsemblMetazoa" id="G6879.2">
    <property type="protein sequence ID" value="G6879.2:cds"/>
    <property type="gene ID" value="G6879"/>
</dbReference>
<evidence type="ECO:0000313" key="2">
    <source>
        <dbReference type="EnsemblMetazoa" id="G6879.2:cds"/>
    </source>
</evidence>
<organism evidence="2 3">
    <name type="scientific">Magallana gigas</name>
    <name type="common">Pacific oyster</name>
    <name type="synonym">Crassostrea gigas</name>
    <dbReference type="NCBI Taxonomy" id="29159"/>
    <lineage>
        <taxon>Eukaryota</taxon>
        <taxon>Metazoa</taxon>
        <taxon>Spiralia</taxon>
        <taxon>Lophotrochozoa</taxon>
        <taxon>Mollusca</taxon>
        <taxon>Bivalvia</taxon>
        <taxon>Autobranchia</taxon>
        <taxon>Pteriomorphia</taxon>
        <taxon>Ostreida</taxon>
        <taxon>Ostreoidea</taxon>
        <taxon>Ostreidae</taxon>
        <taxon>Magallana</taxon>
    </lineage>
</organism>
<evidence type="ECO:0000256" key="1">
    <source>
        <dbReference type="SAM" id="Phobius"/>
    </source>
</evidence>
<dbReference type="Proteomes" id="UP000005408">
    <property type="component" value="Unassembled WGS sequence"/>
</dbReference>
<sequence length="236" mass="25265">MDCVFKHGVRLEFFTPLHYLSTMKCFLLAAALTIAIAATEGRRYGEKRIPIKKEIVYGPKLGGGIIGKKKSGFLDGFHNRGFIGGSKKGLKKPIIKTDNVYPGGKGLLPEKPVMCPPRHCLQTQHFIPQECRRPQFFTYNGIQCPDCVIDICVGGGPLTPGGGGVWGDDLGPRGPFGPRGRFGSDIPLVPGGIDSQINGGLFTDQQFGGRFGQGGFIGGLGDIDQFGIQNGGRFGP</sequence>
<proteinExistence type="predicted"/>
<dbReference type="AlphaFoldDB" id="A0A8W8NGM5"/>
<keyword evidence="1" id="KW-0812">Transmembrane</keyword>
<feature type="transmembrane region" description="Helical" evidence="1">
    <location>
        <begin position="17"/>
        <end position="38"/>
    </location>
</feature>
<reference evidence="2" key="1">
    <citation type="submission" date="2022-08" db="UniProtKB">
        <authorList>
            <consortium name="EnsemblMetazoa"/>
        </authorList>
    </citation>
    <scope>IDENTIFICATION</scope>
    <source>
        <strain evidence="2">05x7-T-G4-1.051#20</strain>
    </source>
</reference>
<accession>A0A8W8NGM5</accession>